<keyword evidence="1" id="KW-0732">Signal</keyword>
<name>A0AAC9L6A1_9PSEU</name>
<keyword evidence="4" id="KW-1185">Reference proteome</keyword>
<dbReference type="PROSITE" id="PS51257">
    <property type="entry name" value="PROKAR_LIPOPROTEIN"/>
    <property type="match status" value="1"/>
</dbReference>
<dbReference type="AlphaFoldDB" id="A0AAC9L6A1"/>
<dbReference type="GO" id="GO:0043190">
    <property type="term" value="C:ATP-binding cassette (ABC) transporter complex"/>
    <property type="evidence" value="ECO:0007669"/>
    <property type="project" value="InterPro"/>
</dbReference>
<evidence type="ECO:0000313" key="3">
    <source>
        <dbReference type="EMBL" id="APU12153.1"/>
    </source>
</evidence>
<protein>
    <submittedName>
        <fullName evidence="3">Glycine betaine/carnitine/choline binding protein</fullName>
    </submittedName>
</protein>
<reference evidence="4" key="1">
    <citation type="submission" date="2016-06" db="EMBL/GenBank/DDBJ databases">
        <title>Complete genome sequence of Actinoalloteichus fjordicus DSM 46855 (=ADI127-17), type strain of the new species Actinoalloteichus fjordicus.</title>
        <authorList>
            <person name="Ruckert C."/>
            <person name="Nouioui I."/>
            <person name="Willmese J."/>
            <person name="van Wezel G."/>
            <person name="Klenk H.-P."/>
            <person name="Kalinowski J."/>
            <person name="Zotchev S.B."/>
        </authorList>
    </citation>
    <scope>NUCLEOTIDE SEQUENCE [LARGE SCALE GENOMIC DNA]</scope>
    <source>
        <strain evidence="4">ADI127-7</strain>
    </source>
</reference>
<dbReference type="Gene3D" id="3.40.190.120">
    <property type="entry name" value="Osmoprotection protein (prox), domain 2"/>
    <property type="match status" value="1"/>
</dbReference>
<dbReference type="KEGG" id="acad:UA74_00265"/>
<organism evidence="3 4">
    <name type="scientific">Actinoalloteichus fjordicus</name>
    <dbReference type="NCBI Taxonomy" id="1612552"/>
    <lineage>
        <taxon>Bacteria</taxon>
        <taxon>Bacillati</taxon>
        <taxon>Actinomycetota</taxon>
        <taxon>Actinomycetes</taxon>
        <taxon>Pseudonocardiales</taxon>
        <taxon>Pseudonocardiaceae</taxon>
        <taxon>Actinoalloteichus</taxon>
    </lineage>
</organism>
<evidence type="ECO:0000313" key="4">
    <source>
        <dbReference type="Proteomes" id="UP000185511"/>
    </source>
</evidence>
<evidence type="ECO:0000256" key="1">
    <source>
        <dbReference type="SAM" id="SignalP"/>
    </source>
</evidence>
<dbReference type="EMBL" id="CP016076">
    <property type="protein sequence ID" value="APU12153.1"/>
    <property type="molecule type" value="Genomic_DNA"/>
</dbReference>
<dbReference type="Proteomes" id="UP000185511">
    <property type="component" value="Chromosome"/>
</dbReference>
<dbReference type="RefSeq" id="WP_075737841.1">
    <property type="nucleotide sequence ID" value="NZ_CP016076.1"/>
</dbReference>
<evidence type="ECO:0000259" key="2">
    <source>
        <dbReference type="Pfam" id="PF04069"/>
    </source>
</evidence>
<proteinExistence type="predicted"/>
<dbReference type="CDD" id="cd13611">
    <property type="entry name" value="PBP2_YehZ"/>
    <property type="match status" value="1"/>
</dbReference>
<dbReference type="InterPro" id="IPR007210">
    <property type="entry name" value="ABC_Gly_betaine_transp_sub-bd"/>
</dbReference>
<feature type="signal peptide" evidence="1">
    <location>
        <begin position="1"/>
        <end position="34"/>
    </location>
</feature>
<feature type="domain" description="ABC-type glycine betaine transport system substrate-binding" evidence="2">
    <location>
        <begin position="54"/>
        <end position="321"/>
    </location>
</feature>
<sequence length="330" mass="35931">MSRTRNRVALWGTTMLASVSMLAGCGLSSGAALALEVGPGSIEANPAFEGAVFTVGSKDFTENWLLGYITLFSLSAAGAEVRDLTNIQGSNSARDAQAAGQIDMMWEYTGTSWISYNGNVDPIPDAVEQYEAVAELDQREHQLVWTAMSPVDNTYAFAMNRENAERLGVETLSDLAVLAEEDPAEATFCVETEFASRNDGMPGVLETYGFTVPPENINTLGIGPIYQATADGEVCNFGEIFSTDGRVLGLDLVVLEDDRQFFPRYNASVVVREEVIDEYPQVREVLDPVAERLNNDVMRELNAKVDVEGQDPDQVARDWLIQEGFVTAAG</sequence>
<dbReference type="Pfam" id="PF04069">
    <property type="entry name" value="OpuAC"/>
    <property type="match status" value="1"/>
</dbReference>
<dbReference type="GO" id="GO:0022857">
    <property type="term" value="F:transmembrane transporter activity"/>
    <property type="evidence" value="ECO:0007669"/>
    <property type="project" value="InterPro"/>
</dbReference>
<feature type="chain" id="PRO_5041992461" evidence="1">
    <location>
        <begin position="35"/>
        <end position="330"/>
    </location>
</feature>
<dbReference type="Gene3D" id="3.40.190.10">
    <property type="entry name" value="Periplasmic binding protein-like II"/>
    <property type="match status" value="1"/>
</dbReference>
<accession>A0AAC9L6A1</accession>
<dbReference type="SUPFAM" id="SSF53850">
    <property type="entry name" value="Periplasmic binding protein-like II"/>
    <property type="match status" value="1"/>
</dbReference>
<gene>
    <name evidence="3" type="ORF">UA74_00265</name>
</gene>